<evidence type="ECO:0000256" key="1">
    <source>
        <dbReference type="ARBA" id="ARBA00022574"/>
    </source>
</evidence>
<evidence type="ECO:0000256" key="3">
    <source>
        <dbReference type="ARBA" id="ARBA00023006"/>
    </source>
</evidence>
<dbReference type="SUPFAM" id="SSF50978">
    <property type="entry name" value="WD40 repeat-like"/>
    <property type="match status" value="1"/>
</dbReference>
<dbReference type="GO" id="GO:0005737">
    <property type="term" value="C:cytoplasm"/>
    <property type="evidence" value="ECO:0007669"/>
    <property type="project" value="UniProtKB-ARBA"/>
</dbReference>
<comment type="caution">
    <text evidence="6">The sequence shown here is derived from an EMBL/GenBank/DDBJ whole genome shotgun (WGS) entry which is preliminary data.</text>
</comment>
<dbReference type="EMBL" id="VCGU01000010">
    <property type="protein sequence ID" value="TRY68969.1"/>
    <property type="molecule type" value="Genomic_DNA"/>
</dbReference>
<keyword evidence="1" id="KW-0853">WD repeat</keyword>
<protein>
    <recommendedName>
        <fullName evidence="8">WD repeat domain phosphoinositide-interacting protein 4</fullName>
    </recommendedName>
</protein>
<keyword evidence="7" id="KW-1185">Reference proteome</keyword>
<dbReference type="STRING" id="6832.A0A553NU63"/>
<proteinExistence type="inferred from homology"/>
<feature type="compositionally biased region" description="Low complexity" evidence="5">
    <location>
        <begin position="10"/>
        <end position="21"/>
    </location>
</feature>
<dbReference type="InterPro" id="IPR015943">
    <property type="entry name" value="WD40/YVTN_repeat-like_dom_sf"/>
</dbReference>
<dbReference type="Gene3D" id="2.130.10.10">
    <property type="entry name" value="YVTN repeat-like/Quinoprotein amine dehydrogenase"/>
    <property type="match status" value="1"/>
</dbReference>
<dbReference type="OrthoDB" id="1667587at2759"/>
<evidence type="ECO:0000313" key="6">
    <source>
        <dbReference type="EMBL" id="TRY68969.1"/>
    </source>
</evidence>
<dbReference type="PANTHER" id="PTHR11227">
    <property type="entry name" value="WD-REPEAT PROTEIN INTERACTING WITH PHOSPHOINOSIDES WIPI -RELATED"/>
    <property type="match status" value="1"/>
</dbReference>
<evidence type="ECO:0008006" key="8">
    <source>
        <dbReference type="Google" id="ProtNLM"/>
    </source>
</evidence>
<feature type="region of interest" description="Disordered" evidence="5">
    <location>
        <begin position="1"/>
        <end position="23"/>
    </location>
</feature>
<reference evidence="6 7" key="1">
    <citation type="journal article" date="2018" name="Nat. Ecol. Evol.">
        <title>Genomic signatures of mitonuclear coevolution across populations of Tigriopus californicus.</title>
        <authorList>
            <person name="Barreto F.S."/>
            <person name="Watson E.T."/>
            <person name="Lima T.G."/>
            <person name="Willett C.S."/>
            <person name="Edmands S."/>
            <person name="Li W."/>
            <person name="Burton R.S."/>
        </authorList>
    </citation>
    <scope>NUCLEOTIDE SEQUENCE [LARGE SCALE GENOMIC DNA]</scope>
    <source>
        <strain evidence="6 7">San Diego</strain>
    </source>
</reference>
<sequence>MASTTPRHLAPSPHAVSPPSAGGHSRLGLADGWGVITSLRFNQDFGGFSATLQDTPGGVGPVRGGFRLFNVDPIRELAHVPSAQVGSIVRAEMLHRTNLIALIPSGLPTPHGPVFAENTVMIYDCEKKTMRVEFTLPEKVLSVRVKRDKLIAVCRFSITVFSFPNRCQTLFTISTRDNPRGLCEVSPMRSLSSSDLEFMAFPGYKTGSVQLIDLATTEQHVSSAPVTINAHQSQLWCLAINQQGTMIATASEKGTLIRIWDAAKRQMLVELRRGTDQARLYCINFSVSNEWLCCSSDKGTVHIFALQNYSLNKRSNFSKFGLPGAYAGSQWSLASFTVPQEVACICAFGPQDTIFAACLDGSFHKYIFTADGKCDQVAYDVFTDMWEDSAWDALRR</sequence>
<comment type="similarity">
    <text evidence="4">Belongs to the WD repeat PROPPIN family.</text>
</comment>
<keyword evidence="2" id="KW-0677">Repeat</keyword>
<dbReference type="Pfam" id="PF21032">
    <property type="entry name" value="PROPPIN"/>
    <property type="match status" value="1"/>
</dbReference>
<evidence type="ECO:0000256" key="5">
    <source>
        <dbReference type="SAM" id="MobiDB-lite"/>
    </source>
</evidence>
<dbReference type="InterPro" id="IPR001680">
    <property type="entry name" value="WD40_rpt"/>
</dbReference>
<dbReference type="InterPro" id="IPR036322">
    <property type="entry name" value="WD40_repeat_dom_sf"/>
</dbReference>
<organism evidence="6 7">
    <name type="scientific">Tigriopus californicus</name>
    <name type="common">Marine copepod</name>
    <dbReference type="NCBI Taxonomy" id="6832"/>
    <lineage>
        <taxon>Eukaryota</taxon>
        <taxon>Metazoa</taxon>
        <taxon>Ecdysozoa</taxon>
        <taxon>Arthropoda</taxon>
        <taxon>Crustacea</taxon>
        <taxon>Multicrustacea</taxon>
        <taxon>Hexanauplia</taxon>
        <taxon>Copepoda</taxon>
        <taxon>Harpacticoida</taxon>
        <taxon>Harpacticidae</taxon>
        <taxon>Tigriopus</taxon>
    </lineage>
</organism>
<dbReference type="AlphaFoldDB" id="A0A553NU63"/>
<gene>
    <name evidence="6" type="ORF">TCAL_04111</name>
</gene>
<dbReference type="InterPro" id="IPR048720">
    <property type="entry name" value="PROPPIN"/>
</dbReference>
<name>A0A553NU63_TIGCA</name>
<evidence type="ECO:0000256" key="4">
    <source>
        <dbReference type="ARBA" id="ARBA00025740"/>
    </source>
</evidence>
<evidence type="ECO:0000313" key="7">
    <source>
        <dbReference type="Proteomes" id="UP000318571"/>
    </source>
</evidence>
<keyword evidence="3" id="KW-0072">Autophagy</keyword>
<dbReference type="GO" id="GO:0006914">
    <property type="term" value="P:autophagy"/>
    <property type="evidence" value="ECO:0007669"/>
    <property type="project" value="UniProtKB-KW"/>
</dbReference>
<accession>A0A553NU63</accession>
<dbReference type="OMA" id="YAVCENG"/>
<evidence type="ECO:0000256" key="2">
    <source>
        <dbReference type="ARBA" id="ARBA00022737"/>
    </source>
</evidence>
<dbReference type="SMART" id="SM00320">
    <property type="entry name" value="WD40"/>
    <property type="match status" value="2"/>
</dbReference>
<dbReference type="Proteomes" id="UP000318571">
    <property type="component" value="Chromosome 1"/>
</dbReference>